<protein>
    <recommendedName>
        <fullName evidence="2">HTH CENPB-type domain-containing protein</fullName>
    </recommendedName>
</protein>
<sequence length="271" mass="31275">MKKTVSISTVRRIRYKQPANYCIADSTRTRRRRVKFPELEQQLVAFFMNMKKKPSFQTTYYFSRLTLSITDDQLLLSNDWLAKFKKRNGISSTRLHGEADSSPAVEVRSSRCKTLPATTDPRISTTLMKQLCFIDWLRTKRLLQRDARKKHDKARITIAFCCNATRTHKLNPLVIGTAANPRCFRGGACLALKWKPVEYYNSSKAWMTSTIFFEWFQSFNLNMAVENRKVLLLVDNASSHKVEQYGHSRLDIVDDLFTGASTHLKATSSEN</sequence>
<dbReference type="OrthoDB" id="125347at2759"/>
<evidence type="ECO:0000313" key="4">
    <source>
        <dbReference type="Proteomes" id="UP000198211"/>
    </source>
</evidence>
<dbReference type="GO" id="GO:0005634">
    <property type="term" value="C:nucleus"/>
    <property type="evidence" value="ECO:0007669"/>
    <property type="project" value="TreeGrafter"/>
</dbReference>
<accession>A0A225UFZ4</accession>
<evidence type="ECO:0000256" key="1">
    <source>
        <dbReference type="ARBA" id="ARBA00023125"/>
    </source>
</evidence>
<reference evidence="4" key="1">
    <citation type="submission" date="2017-03" db="EMBL/GenBank/DDBJ databases">
        <title>Phytopthora megakarya and P. palmivora, two closely related causual agents of cacao black pod achieved similar genome size and gene model numbers by different mechanisms.</title>
        <authorList>
            <person name="Ali S."/>
            <person name="Shao J."/>
            <person name="Larry D.J."/>
            <person name="Kronmiller B."/>
            <person name="Shen D."/>
            <person name="Strem M.D."/>
            <person name="Melnick R.L."/>
            <person name="Guiltinan M.J."/>
            <person name="Tyler B.M."/>
            <person name="Meinhardt L.W."/>
            <person name="Bailey B.A."/>
        </authorList>
    </citation>
    <scope>NUCLEOTIDE SEQUENCE [LARGE SCALE GENOMIC DNA]</scope>
    <source>
        <strain evidence="4">zdho120</strain>
    </source>
</reference>
<evidence type="ECO:0000259" key="2">
    <source>
        <dbReference type="PROSITE" id="PS51253"/>
    </source>
</evidence>
<dbReference type="GO" id="GO:0003677">
    <property type="term" value="F:DNA binding"/>
    <property type="evidence" value="ECO:0007669"/>
    <property type="project" value="UniProtKB-KW"/>
</dbReference>
<dbReference type="InterPro" id="IPR006600">
    <property type="entry name" value="HTH_CenpB_DNA-bd_dom"/>
</dbReference>
<keyword evidence="4" id="KW-1185">Reference proteome</keyword>
<comment type="caution">
    <text evidence="3">The sequence shown here is derived from an EMBL/GenBank/DDBJ whole genome shotgun (WGS) entry which is preliminary data.</text>
</comment>
<dbReference type="InterPro" id="IPR050863">
    <property type="entry name" value="CenT-Element_Derived"/>
</dbReference>
<dbReference type="InterPro" id="IPR004875">
    <property type="entry name" value="DDE_SF_endonuclease_dom"/>
</dbReference>
<dbReference type="PANTHER" id="PTHR19303:SF73">
    <property type="entry name" value="PROTEIN PDC2"/>
    <property type="match status" value="1"/>
</dbReference>
<dbReference type="AlphaFoldDB" id="A0A225UFZ4"/>
<dbReference type="EMBL" id="NBNE01019334">
    <property type="protein sequence ID" value="OWY91861.1"/>
    <property type="molecule type" value="Genomic_DNA"/>
</dbReference>
<gene>
    <name evidence="3" type="ORF">PHMEG_00039382</name>
</gene>
<keyword evidence="1" id="KW-0238">DNA-binding</keyword>
<proteinExistence type="predicted"/>
<dbReference type="PROSITE" id="PS51253">
    <property type="entry name" value="HTH_CENPB"/>
    <property type="match status" value="1"/>
</dbReference>
<name>A0A225UFZ4_9STRA</name>
<organism evidence="3 4">
    <name type="scientific">Phytophthora megakarya</name>
    <dbReference type="NCBI Taxonomy" id="4795"/>
    <lineage>
        <taxon>Eukaryota</taxon>
        <taxon>Sar</taxon>
        <taxon>Stramenopiles</taxon>
        <taxon>Oomycota</taxon>
        <taxon>Peronosporomycetes</taxon>
        <taxon>Peronosporales</taxon>
        <taxon>Peronosporaceae</taxon>
        <taxon>Phytophthora</taxon>
    </lineage>
</organism>
<dbReference type="Pfam" id="PF03184">
    <property type="entry name" value="DDE_1"/>
    <property type="match status" value="1"/>
</dbReference>
<dbReference type="PANTHER" id="PTHR19303">
    <property type="entry name" value="TRANSPOSON"/>
    <property type="match status" value="1"/>
</dbReference>
<evidence type="ECO:0000313" key="3">
    <source>
        <dbReference type="EMBL" id="OWY91861.1"/>
    </source>
</evidence>
<dbReference type="STRING" id="4795.A0A225UFZ4"/>
<feature type="domain" description="HTH CENPB-type" evidence="2">
    <location>
        <begin position="27"/>
        <end position="94"/>
    </location>
</feature>
<dbReference type="Proteomes" id="UP000198211">
    <property type="component" value="Unassembled WGS sequence"/>
</dbReference>